<reference evidence="8 9" key="1">
    <citation type="submission" date="2020-10" db="EMBL/GenBank/DDBJ databases">
        <title>Wide distribution of Phycisphaera-like planctomycetes from WD2101 soil group in peatlands and genome analysis of the first cultivated representative.</title>
        <authorList>
            <person name="Dedysh S.N."/>
            <person name="Beletsky A.V."/>
            <person name="Ivanova A."/>
            <person name="Kulichevskaya I.S."/>
            <person name="Suzina N.E."/>
            <person name="Philippov D.A."/>
            <person name="Rakitin A.L."/>
            <person name="Mardanov A.V."/>
            <person name="Ravin N.V."/>
        </authorList>
    </citation>
    <scope>NUCLEOTIDE SEQUENCE [LARGE SCALE GENOMIC DNA]</scope>
    <source>
        <strain evidence="8 9">M1803</strain>
    </source>
</reference>
<feature type="transmembrane region" description="Helical" evidence="6">
    <location>
        <begin position="88"/>
        <end position="109"/>
    </location>
</feature>
<feature type="transmembrane region" description="Helical" evidence="6">
    <location>
        <begin position="51"/>
        <end position="67"/>
    </location>
</feature>
<keyword evidence="4 6" id="KW-1133">Transmembrane helix</keyword>
<dbReference type="InterPro" id="IPR051401">
    <property type="entry name" value="GtrA_CellWall_Glycosyl"/>
</dbReference>
<organism evidence="8 9">
    <name type="scientific">Humisphaera borealis</name>
    <dbReference type="NCBI Taxonomy" id="2807512"/>
    <lineage>
        <taxon>Bacteria</taxon>
        <taxon>Pseudomonadati</taxon>
        <taxon>Planctomycetota</taxon>
        <taxon>Phycisphaerae</taxon>
        <taxon>Tepidisphaerales</taxon>
        <taxon>Tepidisphaeraceae</taxon>
        <taxon>Humisphaera</taxon>
    </lineage>
</organism>
<dbReference type="GO" id="GO:0000271">
    <property type="term" value="P:polysaccharide biosynthetic process"/>
    <property type="evidence" value="ECO:0007669"/>
    <property type="project" value="InterPro"/>
</dbReference>
<evidence type="ECO:0000256" key="6">
    <source>
        <dbReference type="SAM" id="Phobius"/>
    </source>
</evidence>
<comment type="similarity">
    <text evidence="2">Belongs to the GtrA family.</text>
</comment>
<gene>
    <name evidence="8" type="ORF">IPV69_19690</name>
</gene>
<dbReference type="EMBL" id="CP063458">
    <property type="protein sequence ID" value="QOV88451.1"/>
    <property type="molecule type" value="Genomic_DNA"/>
</dbReference>
<dbReference type="InterPro" id="IPR007267">
    <property type="entry name" value="GtrA_DPMS_TM"/>
</dbReference>
<dbReference type="Proteomes" id="UP000593765">
    <property type="component" value="Chromosome"/>
</dbReference>
<feature type="transmembrane region" description="Helical" evidence="6">
    <location>
        <begin position="20"/>
        <end position="45"/>
    </location>
</feature>
<comment type="subcellular location">
    <subcellularLocation>
        <location evidence="1">Membrane</location>
        <topology evidence="1">Multi-pass membrane protein</topology>
    </subcellularLocation>
</comment>
<feature type="transmembrane region" description="Helical" evidence="6">
    <location>
        <begin position="121"/>
        <end position="141"/>
    </location>
</feature>
<evidence type="ECO:0000256" key="5">
    <source>
        <dbReference type="ARBA" id="ARBA00023136"/>
    </source>
</evidence>
<sequence length="156" mass="17409">MSDQHATSVKAETHNRFASVLTASAIVGIVASIVDYGVLLLAVWLGMAERWAIIPACVAGIVVQFFGNQRFAFKAHTHGDRGAFGRQVWRFLLVEALTLLLNAVVYNLLREAAGIDYRWARLIAAFGVYMLFSLPMWHWVFAKPKSEASVDLRSDR</sequence>
<dbReference type="PANTHER" id="PTHR38459:SF1">
    <property type="entry name" value="PROPHAGE BACTOPRENOL-LINKED GLUCOSE TRANSLOCASE HOMOLOG"/>
    <property type="match status" value="1"/>
</dbReference>
<accession>A0A7M2WUH3</accession>
<dbReference type="AlphaFoldDB" id="A0A7M2WUH3"/>
<dbReference type="Pfam" id="PF04138">
    <property type="entry name" value="GtrA_DPMS_TM"/>
    <property type="match status" value="1"/>
</dbReference>
<dbReference type="RefSeq" id="WP_206291436.1">
    <property type="nucleotide sequence ID" value="NZ_CP063458.1"/>
</dbReference>
<evidence type="ECO:0000256" key="2">
    <source>
        <dbReference type="ARBA" id="ARBA00009399"/>
    </source>
</evidence>
<dbReference type="KEGG" id="hbs:IPV69_19690"/>
<feature type="domain" description="GtrA/DPMS transmembrane" evidence="7">
    <location>
        <begin position="25"/>
        <end position="131"/>
    </location>
</feature>
<dbReference type="PANTHER" id="PTHR38459">
    <property type="entry name" value="PROPHAGE BACTOPRENOL-LINKED GLUCOSE TRANSLOCASE HOMOLOG"/>
    <property type="match status" value="1"/>
</dbReference>
<evidence type="ECO:0000313" key="8">
    <source>
        <dbReference type="EMBL" id="QOV88451.1"/>
    </source>
</evidence>
<keyword evidence="5 6" id="KW-0472">Membrane</keyword>
<evidence type="ECO:0000256" key="3">
    <source>
        <dbReference type="ARBA" id="ARBA00022692"/>
    </source>
</evidence>
<keyword evidence="3 6" id="KW-0812">Transmembrane</keyword>
<evidence type="ECO:0000313" key="9">
    <source>
        <dbReference type="Proteomes" id="UP000593765"/>
    </source>
</evidence>
<keyword evidence="9" id="KW-1185">Reference proteome</keyword>
<protein>
    <submittedName>
        <fullName evidence="8">GtrA family protein</fullName>
    </submittedName>
</protein>
<evidence type="ECO:0000256" key="1">
    <source>
        <dbReference type="ARBA" id="ARBA00004141"/>
    </source>
</evidence>
<name>A0A7M2WUH3_9BACT</name>
<proteinExistence type="inferred from homology"/>
<evidence type="ECO:0000256" key="4">
    <source>
        <dbReference type="ARBA" id="ARBA00022989"/>
    </source>
</evidence>
<evidence type="ECO:0000259" key="7">
    <source>
        <dbReference type="Pfam" id="PF04138"/>
    </source>
</evidence>
<dbReference type="GO" id="GO:0005886">
    <property type="term" value="C:plasma membrane"/>
    <property type="evidence" value="ECO:0007669"/>
    <property type="project" value="TreeGrafter"/>
</dbReference>